<comment type="caution">
    <text evidence="2">The sequence shown here is derived from an EMBL/GenBank/DDBJ whole genome shotgun (WGS) entry which is preliminary data.</text>
</comment>
<dbReference type="EMBL" id="VTPC01084791">
    <property type="protein sequence ID" value="KAF2887171.1"/>
    <property type="molecule type" value="Genomic_DNA"/>
</dbReference>
<evidence type="ECO:0000313" key="2">
    <source>
        <dbReference type="EMBL" id="KAF2887171.1"/>
    </source>
</evidence>
<dbReference type="InterPro" id="IPR036397">
    <property type="entry name" value="RNaseH_sf"/>
</dbReference>
<organism evidence="2 3">
    <name type="scientific">Ignelater luminosus</name>
    <name type="common">Cucubano</name>
    <name type="synonym">Pyrophorus luminosus</name>
    <dbReference type="NCBI Taxonomy" id="2038154"/>
    <lineage>
        <taxon>Eukaryota</taxon>
        <taxon>Metazoa</taxon>
        <taxon>Ecdysozoa</taxon>
        <taxon>Arthropoda</taxon>
        <taxon>Hexapoda</taxon>
        <taxon>Insecta</taxon>
        <taxon>Pterygota</taxon>
        <taxon>Neoptera</taxon>
        <taxon>Endopterygota</taxon>
        <taxon>Coleoptera</taxon>
        <taxon>Polyphaga</taxon>
        <taxon>Elateriformia</taxon>
        <taxon>Elateroidea</taxon>
        <taxon>Elateridae</taxon>
        <taxon>Agrypninae</taxon>
        <taxon>Pyrophorini</taxon>
        <taxon>Ignelater</taxon>
    </lineage>
</organism>
<dbReference type="GO" id="GO:0003676">
    <property type="term" value="F:nucleic acid binding"/>
    <property type="evidence" value="ECO:0007669"/>
    <property type="project" value="InterPro"/>
</dbReference>
<name>A0A8K0CLD1_IGNLU</name>
<reference evidence="2" key="1">
    <citation type="submission" date="2019-08" db="EMBL/GenBank/DDBJ databases">
        <title>The genome of the North American firefly Photinus pyralis.</title>
        <authorList>
            <consortium name="Photinus pyralis genome working group"/>
            <person name="Fallon T.R."/>
            <person name="Sander Lower S.E."/>
            <person name="Weng J.-K."/>
        </authorList>
    </citation>
    <scope>NUCLEOTIDE SEQUENCE</scope>
    <source>
        <strain evidence="2">TRF0915ILg1</strain>
        <tissue evidence="2">Whole body</tissue>
    </source>
</reference>
<evidence type="ECO:0000256" key="1">
    <source>
        <dbReference type="SAM" id="MobiDB-lite"/>
    </source>
</evidence>
<feature type="region of interest" description="Disordered" evidence="1">
    <location>
        <begin position="70"/>
        <end position="117"/>
    </location>
</feature>
<dbReference type="Proteomes" id="UP000801492">
    <property type="component" value="Unassembled WGS sequence"/>
</dbReference>
<accession>A0A8K0CLD1</accession>
<feature type="compositionally biased region" description="Polar residues" evidence="1">
    <location>
        <begin position="102"/>
        <end position="117"/>
    </location>
</feature>
<keyword evidence="3" id="KW-1185">Reference proteome</keyword>
<evidence type="ECO:0000313" key="3">
    <source>
        <dbReference type="Proteomes" id="UP000801492"/>
    </source>
</evidence>
<feature type="non-terminal residue" evidence="2">
    <location>
        <position position="1"/>
    </location>
</feature>
<feature type="compositionally biased region" description="Basic and acidic residues" evidence="1">
    <location>
        <begin position="70"/>
        <end position="95"/>
    </location>
</feature>
<sequence>TGMLKGFELAATVSKDDCELLQVLHANTSLEGSCKGLDAQMCHLLNSYRREQAMRQALFKKRGVVDPNKIKYDNEKVSSEEDHLEEHDGGCKTEQESDNNEESLPTTPKRQFRSSLQRSVQLAQSHDMCEKSRLQLPIEKLCVIRKKKHEAFHPGCLKQKVKFPASVMVWDSMSAEGIRKLQFIKGNADPNKYLQILDESRLPLMEKYLTSGQDFIFEQDGLACHISKESLKWLDDYSIPFLVWDSSSPDFLPIKTLWPGENILQEQSSS</sequence>
<protein>
    <submittedName>
        <fullName evidence="2">Uncharacterized protein</fullName>
    </submittedName>
</protein>
<gene>
    <name evidence="2" type="ORF">ILUMI_19002</name>
</gene>
<dbReference type="AlphaFoldDB" id="A0A8K0CLD1"/>
<dbReference type="Gene3D" id="3.30.420.10">
    <property type="entry name" value="Ribonuclease H-like superfamily/Ribonuclease H"/>
    <property type="match status" value="1"/>
</dbReference>
<dbReference type="OrthoDB" id="6767596at2759"/>
<proteinExistence type="predicted"/>